<dbReference type="RefSeq" id="WP_090262647.1">
    <property type="nucleotide sequence ID" value="NZ_FNDS01000004.1"/>
</dbReference>
<evidence type="ECO:0000259" key="1">
    <source>
        <dbReference type="Pfam" id="PF04248"/>
    </source>
</evidence>
<reference evidence="3" key="1">
    <citation type="submission" date="2016-10" db="EMBL/GenBank/DDBJ databases">
        <authorList>
            <person name="Varghese N."/>
            <person name="Submissions S."/>
        </authorList>
    </citation>
    <scope>NUCLEOTIDE SEQUENCE [LARGE SCALE GENOMIC DNA]</scope>
    <source>
        <strain evidence="3">CCM 7469</strain>
    </source>
</reference>
<dbReference type="Proteomes" id="UP000199636">
    <property type="component" value="Unassembled WGS sequence"/>
</dbReference>
<protein>
    <submittedName>
        <fullName evidence="2">Uncharacterized conserved protein, DUF427 family</fullName>
    </submittedName>
</protein>
<dbReference type="STRING" id="428992.SAMN05216272_104220"/>
<gene>
    <name evidence="2" type="ORF">SAMN05216272_104220</name>
</gene>
<keyword evidence="3" id="KW-1185">Reference proteome</keyword>
<accession>A0A1G8GF42</accession>
<evidence type="ECO:0000313" key="3">
    <source>
        <dbReference type="Proteomes" id="UP000199636"/>
    </source>
</evidence>
<dbReference type="EMBL" id="FNDS01000004">
    <property type="protein sequence ID" value="SDH92975.1"/>
    <property type="molecule type" value="Genomic_DNA"/>
</dbReference>
<dbReference type="Pfam" id="PF04248">
    <property type="entry name" value="NTP_transf_9"/>
    <property type="match status" value="1"/>
</dbReference>
<dbReference type="Gene3D" id="2.170.150.40">
    <property type="entry name" value="Domain of unknown function (DUF427)"/>
    <property type="match status" value="1"/>
</dbReference>
<dbReference type="AlphaFoldDB" id="A0A1G8GF42"/>
<dbReference type="InterPro" id="IPR007361">
    <property type="entry name" value="DUF427"/>
</dbReference>
<dbReference type="InterPro" id="IPR038694">
    <property type="entry name" value="DUF427_sf"/>
</dbReference>
<organism evidence="2 3">
    <name type="scientific">Pseudomonas panipatensis</name>
    <dbReference type="NCBI Taxonomy" id="428992"/>
    <lineage>
        <taxon>Bacteria</taxon>
        <taxon>Pseudomonadati</taxon>
        <taxon>Pseudomonadota</taxon>
        <taxon>Gammaproteobacteria</taxon>
        <taxon>Pseudomonadales</taxon>
        <taxon>Pseudomonadaceae</taxon>
        <taxon>Pseudomonas</taxon>
    </lineage>
</organism>
<feature type="domain" description="DUF427" evidence="1">
    <location>
        <begin position="19"/>
        <end position="111"/>
    </location>
</feature>
<dbReference type="OrthoDB" id="4565346at2"/>
<proteinExistence type="predicted"/>
<dbReference type="PANTHER" id="PTHR34310:SF9">
    <property type="entry name" value="BLR5716 PROTEIN"/>
    <property type="match status" value="1"/>
</dbReference>
<name>A0A1G8GF42_9PSED</name>
<dbReference type="PANTHER" id="PTHR34310">
    <property type="entry name" value="DUF427 DOMAIN PROTEIN (AFU_ORTHOLOGUE AFUA_3G02220)"/>
    <property type="match status" value="1"/>
</dbReference>
<sequence length="120" mass="13180">MSNPGHPHPIDIRPYRGRVSVSFAGALVARSDNALLLHEAGYPAVFYLPEADLDPACFVRSQHHTHCPYKGEASYYNLVHDGQVSANAAWTYADPLAAVAPIRGHVAFYPEQVRIDAEPQ</sequence>
<evidence type="ECO:0000313" key="2">
    <source>
        <dbReference type="EMBL" id="SDH92975.1"/>
    </source>
</evidence>